<dbReference type="PROSITE" id="PS00092">
    <property type="entry name" value="N6_MTASE"/>
    <property type="match status" value="1"/>
</dbReference>
<sequence>MVPSHSAGFRTSVLDAMSEGHLYAGRMSEVPEEAARLLEGVGARRLRHALTLLTDDRSWDADALVRATAAPRRAVDALLAALGDDLEDGRIRRDRVAAYRPLAAPAIIADPVAHLLPKHADAVAEMAALIAAAPRARTALDHVAATADTAVRRALLLGARFWLGSARLLCVGDHDLTSLAVALTHPGVEITVVDIDDRILEFIGAEAARRGLPIRCRFADLRLGLPPGAREWADLVFTDPPYTPEGVALFTRRGLEGLRDHDSGRVLVAYGASEGTPALALKVQEAIGPLHLAYEAIWPDFNRYDGAPAIGSASDLYVLRPTSRTWKTLGSTTAGTRIYTQGPQAVEAPERPLEAAAEPADLLVGDWPKGFAPGTPRVHLATWLAKPYAGRTGDVVIALPAGYDALLPRVLLASRAERVRVLTPATLPRSLKGVLAAVYHLKTAPGEIVASRVEPPGGTGAVLRHILDRPHGRVANSWREGLIRHAAGDLTKNQARARIQEAAPWLGDATVLDLPAHRLADLPDAVRRTLTP</sequence>
<dbReference type="CDD" id="cd02440">
    <property type="entry name" value="AdoMet_MTases"/>
    <property type="match status" value="1"/>
</dbReference>
<dbReference type="SUPFAM" id="SSF53335">
    <property type="entry name" value="S-adenosyl-L-methionine-dependent methyltransferases"/>
    <property type="match status" value="1"/>
</dbReference>
<proteinExistence type="predicted"/>
<name>A0ABP8TXU1_9ACTN</name>
<dbReference type="Proteomes" id="UP001500212">
    <property type="component" value="Unassembled WGS sequence"/>
</dbReference>
<evidence type="ECO:0000259" key="1">
    <source>
        <dbReference type="Pfam" id="PF01861"/>
    </source>
</evidence>
<dbReference type="Pfam" id="PF01861">
    <property type="entry name" value="BpsA_C"/>
    <property type="match status" value="1"/>
</dbReference>
<protein>
    <submittedName>
        <fullName evidence="2">Bis-aminopropyl spermidine synthase family protein</fullName>
    </submittedName>
</protein>
<reference evidence="3" key="1">
    <citation type="journal article" date="2019" name="Int. J. Syst. Evol. Microbiol.">
        <title>The Global Catalogue of Microorganisms (GCM) 10K type strain sequencing project: providing services to taxonomists for standard genome sequencing and annotation.</title>
        <authorList>
            <consortium name="The Broad Institute Genomics Platform"/>
            <consortium name="The Broad Institute Genome Sequencing Center for Infectious Disease"/>
            <person name="Wu L."/>
            <person name="Ma J."/>
        </authorList>
    </citation>
    <scope>NUCLEOTIDE SEQUENCE [LARGE SCALE GENOMIC DNA]</scope>
    <source>
        <strain evidence="3">JCM 17938</strain>
    </source>
</reference>
<evidence type="ECO:0000313" key="2">
    <source>
        <dbReference type="EMBL" id="GAA4616885.1"/>
    </source>
</evidence>
<organism evidence="2 3">
    <name type="scientific">Actinoallomurus liliacearum</name>
    <dbReference type="NCBI Taxonomy" id="1080073"/>
    <lineage>
        <taxon>Bacteria</taxon>
        <taxon>Bacillati</taxon>
        <taxon>Actinomycetota</taxon>
        <taxon>Actinomycetes</taxon>
        <taxon>Streptosporangiales</taxon>
        <taxon>Thermomonosporaceae</taxon>
        <taxon>Actinoallomurus</taxon>
    </lineage>
</organism>
<dbReference type="Gene3D" id="3.40.50.150">
    <property type="entry name" value="Vaccinia Virus protein VP39"/>
    <property type="match status" value="1"/>
</dbReference>
<feature type="domain" description="N(4)-bis(aminopropyl)spermidine synthase C-terminal" evidence="1">
    <location>
        <begin position="126"/>
        <end position="307"/>
    </location>
</feature>
<comment type="caution">
    <text evidence="2">The sequence shown here is derived from an EMBL/GenBank/DDBJ whole genome shotgun (WGS) entry which is preliminary data.</text>
</comment>
<gene>
    <name evidence="2" type="ORF">GCM10023195_75180</name>
</gene>
<dbReference type="EMBL" id="BAABHJ010000038">
    <property type="protein sequence ID" value="GAA4616885.1"/>
    <property type="molecule type" value="Genomic_DNA"/>
</dbReference>
<keyword evidence="3" id="KW-1185">Reference proteome</keyword>
<accession>A0ABP8TXU1</accession>
<dbReference type="InterPro" id="IPR002723">
    <property type="entry name" value="BpsA_C"/>
</dbReference>
<evidence type="ECO:0000313" key="3">
    <source>
        <dbReference type="Proteomes" id="UP001500212"/>
    </source>
</evidence>
<dbReference type="InterPro" id="IPR029063">
    <property type="entry name" value="SAM-dependent_MTases_sf"/>
</dbReference>
<dbReference type="InterPro" id="IPR002052">
    <property type="entry name" value="DNA_methylase_N6_adenine_CS"/>
</dbReference>